<proteinExistence type="inferred from homology"/>
<evidence type="ECO:0000256" key="10">
    <source>
        <dbReference type="RuleBase" id="RU003983"/>
    </source>
</evidence>
<accession>A0ABP3GXC8</accession>
<evidence type="ECO:0000256" key="1">
    <source>
        <dbReference type="ARBA" id="ARBA00022475"/>
    </source>
</evidence>
<keyword evidence="8 10" id="KW-0482">Metalloprotease</keyword>
<evidence type="ECO:0000256" key="7">
    <source>
        <dbReference type="ARBA" id="ARBA00022989"/>
    </source>
</evidence>
<evidence type="ECO:0000313" key="15">
    <source>
        <dbReference type="Proteomes" id="UP001501822"/>
    </source>
</evidence>
<evidence type="ECO:0000256" key="2">
    <source>
        <dbReference type="ARBA" id="ARBA00022670"/>
    </source>
</evidence>
<keyword evidence="1" id="KW-1003">Cell membrane</keyword>
<evidence type="ECO:0000256" key="12">
    <source>
        <dbReference type="SAM" id="Phobius"/>
    </source>
</evidence>
<dbReference type="Pfam" id="PF01435">
    <property type="entry name" value="Peptidase_M48"/>
    <property type="match status" value="1"/>
</dbReference>
<keyword evidence="15" id="KW-1185">Reference proteome</keyword>
<comment type="caution">
    <text evidence="14">The sequence shown here is derived from an EMBL/GenBank/DDBJ whole genome shotgun (WGS) entry which is preliminary data.</text>
</comment>
<evidence type="ECO:0000256" key="6">
    <source>
        <dbReference type="ARBA" id="ARBA00022833"/>
    </source>
</evidence>
<evidence type="ECO:0000259" key="13">
    <source>
        <dbReference type="Pfam" id="PF01435"/>
    </source>
</evidence>
<evidence type="ECO:0000256" key="5">
    <source>
        <dbReference type="ARBA" id="ARBA00022801"/>
    </source>
</evidence>
<dbReference type="GO" id="GO:0008237">
    <property type="term" value="F:metallopeptidase activity"/>
    <property type="evidence" value="ECO:0007669"/>
    <property type="project" value="UniProtKB-KW"/>
</dbReference>
<sequence>MAGGIAGAIGGSIEATDIPLFGDVVPTGMLQVGGILGALLGVVGGAILGFYKGLTWPWTLVAHESPRQALSIAIGQVIAGVFLGIAYTLLTTAFEAATLRIGGARRLSRREAELIIPIVRECASRMGIRGLPYVLIHDDRDVNAYALTRHLVINQGLLDEFNYDPEVLGGVIGHELTHWNNADPVAAAFVRGMALPLYVLYSAATKLLDHINQPLTRIVLWAFMWPAAVTIRFFVMPLQARDLREAEYRSDRGAVLAGHREGIRRALARLRRTLDGGRSGWDVSACATHPPYELRLEALEEPGRTYPLPDTDAPSPPRATVPTSSLERD</sequence>
<comment type="similarity">
    <text evidence="10">Belongs to the peptidase M48 family.</text>
</comment>
<keyword evidence="4" id="KW-0479">Metal-binding</keyword>
<keyword evidence="9 12" id="KW-0472">Membrane</keyword>
<dbReference type="InterPro" id="IPR050083">
    <property type="entry name" value="HtpX_protease"/>
</dbReference>
<dbReference type="InterPro" id="IPR001915">
    <property type="entry name" value="Peptidase_M48"/>
</dbReference>
<keyword evidence="7 12" id="KW-1133">Transmembrane helix</keyword>
<keyword evidence="6 10" id="KW-0862">Zinc</keyword>
<evidence type="ECO:0000313" key="14">
    <source>
        <dbReference type="EMBL" id="GAA0356770.1"/>
    </source>
</evidence>
<keyword evidence="5 10" id="KW-0378">Hydrolase</keyword>
<dbReference type="Proteomes" id="UP001501822">
    <property type="component" value="Unassembled WGS sequence"/>
</dbReference>
<comment type="cofactor">
    <cofactor evidence="10">
        <name>Zn(2+)</name>
        <dbReference type="ChEBI" id="CHEBI:29105"/>
    </cofactor>
    <text evidence="10">Binds 1 zinc ion per subunit.</text>
</comment>
<reference evidence="15" key="1">
    <citation type="journal article" date="2019" name="Int. J. Syst. Evol. Microbiol.">
        <title>The Global Catalogue of Microorganisms (GCM) 10K type strain sequencing project: providing services to taxonomists for standard genome sequencing and annotation.</title>
        <authorList>
            <consortium name="The Broad Institute Genomics Platform"/>
            <consortium name="The Broad Institute Genome Sequencing Center for Infectious Disease"/>
            <person name="Wu L."/>
            <person name="Ma J."/>
        </authorList>
    </citation>
    <scope>NUCLEOTIDE SEQUENCE [LARGE SCALE GENOMIC DNA]</scope>
    <source>
        <strain evidence="15">JCM 3146</strain>
    </source>
</reference>
<name>A0ABP3GXC8_9ACTN</name>
<protein>
    <submittedName>
        <fullName evidence="14">Zinc metalloprotease HtpX</fullName>
    </submittedName>
</protein>
<feature type="transmembrane region" description="Helical" evidence="12">
    <location>
        <begin position="72"/>
        <end position="90"/>
    </location>
</feature>
<evidence type="ECO:0000256" key="8">
    <source>
        <dbReference type="ARBA" id="ARBA00023049"/>
    </source>
</evidence>
<feature type="region of interest" description="Disordered" evidence="11">
    <location>
        <begin position="303"/>
        <end position="329"/>
    </location>
</feature>
<evidence type="ECO:0000256" key="4">
    <source>
        <dbReference type="ARBA" id="ARBA00022723"/>
    </source>
</evidence>
<dbReference type="PANTHER" id="PTHR43221">
    <property type="entry name" value="PROTEASE HTPX"/>
    <property type="match status" value="1"/>
</dbReference>
<evidence type="ECO:0000256" key="9">
    <source>
        <dbReference type="ARBA" id="ARBA00023136"/>
    </source>
</evidence>
<gene>
    <name evidence="14" type="ORF">GCM10010151_53010</name>
</gene>
<dbReference type="PANTHER" id="PTHR43221:SF2">
    <property type="entry name" value="PROTEASE HTPX HOMOLOG"/>
    <property type="match status" value="1"/>
</dbReference>
<evidence type="ECO:0000256" key="3">
    <source>
        <dbReference type="ARBA" id="ARBA00022692"/>
    </source>
</evidence>
<keyword evidence="2 10" id="KW-0645">Protease</keyword>
<dbReference type="EMBL" id="BAAABM010000047">
    <property type="protein sequence ID" value="GAA0356770.1"/>
    <property type="molecule type" value="Genomic_DNA"/>
</dbReference>
<feature type="transmembrane region" description="Helical" evidence="12">
    <location>
        <begin position="29"/>
        <end position="51"/>
    </location>
</feature>
<feature type="domain" description="Peptidase M48" evidence="13">
    <location>
        <begin position="115"/>
        <end position="301"/>
    </location>
</feature>
<evidence type="ECO:0000256" key="11">
    <source>
        <dbReference type="SAM" id="MobiDB-lite"/>
    </source>
</evidence>
<organism evidence="14 15">
    <name type="scientific">Actinoallomurus spadix</name>
    <dbReference type="NCBI Taxonomy" id="79912"/>
    <lineage>
        <taxon>Bacteria</taxon>
        <taxon>Bacillati</taxon>
        <taxon>Actinomycetota</taxon>
        <taxon>Actinomycetes</taxon>
        <taxon>Streptosporangiales</taxon>
        <taxon>Thermomonosporaceae</taxon>
        <taxon>Actinoallomurus</taxon>
    </lineage>
</organism>
<keyword evidence="3 12" id="KW-0812">Transmembrane</keyword>
<dbReference type="Gene3D" id="3.30.2010.10">
    <property type="entry name" value="Metalloproteases ('zincins'), catalytic domain"/>
    <property type="match status" value="1"/>
</dbReference>